<gene>
    <name evidence="2" type="ORF">ACFQDP_22790</name>
</gene>
<feature type="signal peptide" evidence="1">
    <location>
        <begin position="1"/>
        <end position="24"/>
    </location>
</feature>
<comment type="caution">
    <text evidence="2">The sequence shown here is derived from an EMBL/GenBank/DDBJ whole genome shotgun (WGS) entry which is preliminary data.</text>
</comment>
<evidence type="ECO:0000313" key="2">
    <source>
        <dbReference type="EMBL" id="MFC6392135.1"/>
    </source>
</evidence>
<dbReference type="Proteomes" id="UP001596237">
    <property type="component" value="Unassembled WGS sequence"/>
</dbReference>
<evidence type="ECO:0000313" key="3">
    <source>
        <dbReference type="Proteomes" id="UP001596237"/>
    </source>
</evidence>
<feature type="chain" id="PRO_5046832549" evidence="1">
    <location>
        <begin position="25"/>
        <end position="82"/>
    </location>
</feature>
<dbReference type="RefSeq" id="WP_192284389.1">
    <property type="nucleotide sequence ID" value="NZ_JBHSTT010000094.1"/>
</dbReference>
<keyword evidence="3" id="KW-1185">Reference proteome</keyword>
<sequence>MSRILTVSALALSLAAGLTGAASAQSYNAPAGIPAVAAPGGLNATAGSDTVRYRAERAGQSAAVAAEGVEATGSIHHRRSAR</sequence>
<accession>A0ABW1WYK5</accession>
<reference evidence="3" key="1">
    <citation type="journal article" date="2019" name="Int. J. Syst. Evol. Microbiol.">
        <title>The Global Catalogue of Microorganisms (GCM) 10K type strain sequencing project: providing services to taxonomists for standard genome sequencing and annotation.</title>
        <authorList>
            <consortium name="The Broad Institute Genomics Platform"/>
            <consortium name="The Broad Institute Genome Sequencing Center for Infectious Disease"/>
            <person name="Wu L."/>
            <person name="Ma J."/>
        </authorList>
    </citation>
    <scope>NUCLEOTIDE SEQUENCE [LARGE SCALE GENOMIC DNA]</scope>
    <source>
        <strain evidence="3">CCUG 36916</strain>
    </source>
</reference>
<evidence type="ECO:0000256" key="1">
    <source>
        <dbReference type="SAM" id="SignalP"/>
    </source>
</evidence>
<organism evidence="2 3">
    <name type="scientific">Methylorubrum zatmanii</name>
    <dbReference type="NCBI Taxonomy" id="29429"/>
    <lineage>
        <taxon>Bacteria</taxon>
        <taxon>Pseudomonadati</taxon>
        <taxon>Pseudomonadota</taxon>
        <taxon>Alphaproteobacteria</taxon>
        <taxon>Hyphomicrobiales</taxon>
        <taxon>Methylobacteriaceae</taxon>
        <taxon>Methylorubrum</taxon>
    </lineage>
</organism>
<dbReference type="EMBL" id="JBHSTT010000094">
    <property type="protein sequence ID" value="MFC6392135.1"/>
    <property type="molecule type" value="Genomic_DNA"/>
</dbReference>
<proteinExistence type="predicted"/>
<keyword evidence="1" id="KW-0732">Signal</keyword>
<protein>
    <submittedName>
        <fullName evidence="2">Uncharacterized protein</fullName>
    </submittedName>
</protein>
<name>A0ABW1WYK5_9HYPH</name>